<dbReference type="PROSITE" id="PS50297">
    <property type="entry name" value="ANK_REP_REGION"/>
    <property type="match status" value="4"/>
</dbReference>
<dbReference type="SMART" id="SM00248">
    <property type="entry name" value="ANK"/>
    <property type="match status" value="9"/>
</dbReference>
<accession>A0A9Q0MHE5</accession>
<evidence type="ECO:0000256" key="2">
    <source>
        <dbReference type="ARBA" id="ARBA00004175"/>
    </source>
</evidence>
<evidence type="ECO:0000256" key="9">
    <source>
        <dbReference type="ARBA" id="ARBA00023043"/>
    </source>
</evidence>
<evidence type="ECO:0000256" key="3">
    <source>
        <dbReference type="ARBA" id="ARBA00022483"/>
    </source>
</evidence>
<evidence type="ECO:0000256" key="6">
    <source>
        <dbReference type="ARBA" id="ARBA00022737"/>
    </source>
</evidence>
<feature type="compositionally biased region" description="Basic and acidic residues" evidence="12">
    <location>
        <begin position="644"/>
        <end position="656"/>
    </location>
</feature>
<keyword evidence="9 11" id="KW-0040">ANK repeat</keyword>
<dbReference type="Gene3D" id="3.80.10.10">
    <property type="entry name" value="Ribonuclease Inhibitor"/>
    <property type="match status" value="3"/>
</dbReference>
<feature type="compositionally biased region" description="Low complexity" evidence="12">
    <location>
        <begin position="443"/>
        <end position="455"/>
    </location>
</feature>
<dbReference type="Proteomes" id="UP001142055">
    <property type="component" value="Chromosome 1"/>
</dbReference>
<evidence type="ECO:0000256" key="8">
    <source>
        <dbReference type="ARBA" id="ARBA00023028"/>
    </source>
</evidence>
<comment type="cofactor">
    <cofactor evidence="1">
        <name>Mg(2+)</name>
        <dbReference type="ChEBI" id="CHEBI:18420"/>
    </cofactor>
</comment>
<dbReference type="Pfam" id="PF00069">
    <property type="entry name" value="Pkinase"/>
    <property type="match status" value="1"/>
</dbReference>
<keyword evidence="4" id="KW-1052">Target cell membrane</keyword>
<dbReference type="InterPro" id="IPR032675">
    <property type="entry name" value="LRR_dom_sf"/>
</dbReference>
<evidence type="ECO:0000256" key="1">
    <source>
        <dbReference type="ARBA" id="ARBA00001946"/>
    </source>
</evidence>
<evidence type="ECO:0000256" key="10">
    <source>
        <dbReference type="ARBA" id="ARBA00023298"/>
    </source>
</evidence>
<evidence type="ECO:0000256" key="5">
    <source>
        <dbReference type="ARBA" id="ARBA00022614"/>
    </source>
</evidence>
<evidence type="ECO:0000256" key="7">
    <source>
        <dbReference type="ARBA" id="ARBA00022741"/>
    </source>
</evidence>
<dbReference type="GO" id="GO:0044218">
    <property type="term" value="C:other organism cell membrane"/>
    <property type="evidence" value="ECO:0007669"/>
    <property type="project" value="UniProtKB-KW"/>
</dbReference>
<dbReference type="OMA" id="NSQDSWG"/>
<dbReference type="GO" id="GO:0005524">
    <property type="term" value="F:ATP binding"/>
    <property type="evidence" value="ECO:0007669"/>
    <property type="project" value="InterPro"/>
</dbReference>
<dbReference type="PROSITE" id="PS00108">
    <property type="entry name" value="PROTEIN_KINASE_ST"/>
    <property type="match status" value="1"/>
</dbReference>
<keyword evidence="3" id="KW-0268">Exocytosis</keyword>
<dbReference type="GO" id="GO:0004672">
    <property type="term" value="F:protein kinase activity"/>
    <property type="evidence" value="ECO:0007669"/>
    <property type="project" value="InterPro"/>
</dbReference>
<feature type="domain" description="Protein kinase" evidence="13">
    <location>
        <begin position="2229"/>
        <end position="2561"/>
    </location>
</feature>
<dbReference type="SUPFAM" id="SSF52540">
    <property type="entry name" value="P-loop containing nucleoside triphosphate hydrolases"/>
    <property type="match status" value="1"/>
</dbReference>
<dbReference type="Pfam" id="PF08477">
    <property type="entry name" value="Roc"/>
    <property type="match status" value="1"/>
</dbReference>
<dbReference type="GO" id="GO:0044231">
    <property type="term" value="C:host cell presynaptic membrane"/>
    <property type="evidence" value="ECO:0007669"/>
    <property type="project" value="UniProtKB-KW"/>
</dbReference>
<dbReference type="PANTHER" id="PTHR24198">
    <property type="entry name" value="ANKYRIN REPEAT AND PROTEIN KINASE DOMAIN-CONTAINING PROTEIN"/>
    <property type="match status" value="1"/>
</dbReference>
<dbReference type="PROSITE" id="PS50088">
    <property type="entry name" value="ANK_REPEAT"/>
    <property type="match status" value="4"/>
</dbReference>
<dbReference type="Gene3D" id="3.40.50.300">
    <property type="entry name" value="P-loop containing nucleotide triphosphate hydrolases"/>
    <property type="match status" value="1"/>
</dbReference>
<dbReference type="InterPro" id="IPR036322">
    <property type="entry name" value="WD40_repeat_dom_sf"/>
</dbReference>
<dbReference type="GO" id="GO:0005525">
    <property type="term" value="F:GTP binding"/>
    <property type="evidence" value="ECO:0007669"/>
    <property type="project" value="UniProtKB-KW"/>
</dbReference>
<feature type="compositionally biased region" description="Acidic residues" evidence="12">
    <location>
        <begin position="426"/>
        <end position="438"/>
    </location>
</feature>
<reference evidence="15" key="1">
    <citation type="submission" date="2022-12" db="EMBL/GenBank/DDBJ databases">
        <title>Genome assemblies of Blomia tropicalis.</title>
        <authorList>
            <person name="Cui Y."/>
        </authorList>
    </citation>
    <scope>NUCLEOTIDE SEQUENCE</scope>
    <source>
        <tissue evidence="15">Adult mites</tissue>
    </source>
</reference>
<feature type="compositionally biased region" description="Basic and acidic residues" evidence="12">
    <location>
        <begin position="1467"/>
        <end position="1482"/>
    </location>
</feature>
<feature type="region of interest" description="Disordered" evidence="12">
    <location>
        <begin position="426"/>
        <end position="465"/>
    </location>
</feature>
<keyword evidence="7" id="KW-0547">Nucleotide-binding</keyword>
<keyword evidence="6" id="KW-0677">Repeat</keyword>
<keyword evidence="10" id="KW-1053">Target membrane</keyword>
<evidence type="ECO:0000313" key="16">
    <source>
        <dbReference type="Proteomes" id="UP001142055"/>
    </source>
</evidence>
<dbReference type="Gene3D" id="1.10.510.10">
    <property type="entry name" value="Transferase(Phosphotransferase) domain 1"/>
    <property type="match status" value="1"/>
</dbReference>
<dbReference type="Gene3D" id="1.25.40.20">
    <property type="entry name" value="Ankyrin repeat-containing domain"/>
    <property type="match status" value="3"/>
</dbReference>
<keyword evidence="16" id="KW-1185">Reference proteome</keyword>
<dbReference type="InterPro" id="IPR036770">
    <property type="entry name" value="Ankyrin_rpt-contain_sf"/>
</dbReference>
<evidence type="ECO:0008006" key="17">
    <source>
        <dbReference type="Google" id="ProtNLM"/>
    </source>
</evidence>
<comment type="caution">
    <text evidence="15">The sequence shown here is derived from an EMBL/GenBank/DDBJ whole genome shotgun (WGS) entry which is preliminary data.</text>
</comment>
<keyword evidence="8" id="KW-0800">Toxin</keyword>
<sequence>MSNETSINKMIIEGDGTDDENDFEGKLLHQSCLWDNSDLLSDLLFGDELQNINSQDSKGRTALHAAVISNSVKCARLLLMNGADVNIRNRENGHGTNKQSGKTCLHIAAERGLVPMMQILLEFDVDIYAKDTNGFTAMDLAEQHHHQPVIDLLKNVLVMRENQRTDLYESLAIAVHKGEPEAVRRLLVRANQFGIECQQRDKLMMKTNHNPINSLVNYAPNGSNTLLFKACQEGHLEIVQLLIEAGSDGRQHPVTRYSPLYIASYHGRKSIVQLLLEHFPELAAIYTVEHWLPIHAAAMNNHLDIVKLLLNHSYPRKVMRKFVCRSDHVLLAINESNDSKINSTDQGNRGQYIYSMAFDVNAQDIAGQSLLYLAALLGNQALVEFLLNYRLMAISYNDYSNGETLKNSHFELIDSRQQLNYLFGDEMEPNDEDVDEDDFCHISSGGNSSSGSSTSPDITVISPIDRNKSSQINRSSISPIQRLIDKLSPPPPPSTSPTSKQTKCSTTTNKSSKIRHLPPLPLSTTATKTTATTNVQRATKYKICPFQLDLLCNYNMETALHCSVKKRHYSIASLLLESGSNPNLSLNLMASTNPSIITRVSHFNHHNCFLPPISITSGGPLWDRRQSNPTASISTTTSATSDTDSNKSETKSDRIQRSTALREAVRNRDRAMVDLLLRFGARDDDDYQPQDDDDEDDIGGGKVQCNALAIALGNNDFHFVSRLLSLKAHADDECKINKRSFDLSNSNCMNSFNKFTNNITVSSMFPIKSVMIDWHQLGIKSLDNDLQNHLSQWLIDSALMFNIKLKLGQSNQTAGWNTALAAITRIDLSSNGLTSLPICLFTDLPSLKILNLSKNRLQTLPEVVSVGPDGGKNNLDDDCLVSLRRDQPASASSGLKSSSNFFSRMRKSQSVTAALSSAKNRGIRDSTSKSRASSFDEFSWNLPFLEELYLQDNQLECLPVSLFQQPELKQLDLSNNKLRTLPPLFWFAPKLTELNLSLNLLCDLPSPTQCQLSSNLVIDSNRCGSIESIGSGSTGGTSSTVRSSSTLMSKSISASSISDITKSTKTLSFDRGVQLFNEHWDQLNTQQYHHKSSQNNCNLTPFELNLSKPWLSKVNILNETYHGQLMTIEDELNKKTSIQLDTNMNQTTVQNCQLKQLNLSHNGFERIPVVLSCLANRLTHLNLSYNRLTTIFDPDYIIGHYPLTLKHLDLSHNQIGEWLTTSYDDQTIDDHKWFCCVHCSSSSSSSSMIPSNKSMRCPYKQHSRLDHLKTLVLTKNYLKVIVITRDELNHFQSSRLGGGGSPYGSVPSESKFRPFTTRSFSIDDLTFPETAATTENFNLNSKATRYSKLFFPSLSMLDMANNQLTEVPKTISYLSQLSVLNLNGNLELTTLPPEMGLLTKLWNLNTRGCLNLNEPLRSMIMSKTYKTCDIISYLNSILENSKPYTRMKLMIVGLQGIGKTSLLEQLRSEGTGRRHRTPDHWGKRMGHKSMGMKTNRGVTLSTVGVDLYEWIYDRRPLRGARDRSLSRTRMAQSIQSKQSLESDSIGPITFRTWDFGGQREYYATHQYFLSKRSIYLVVWKITDGEKGIDTLHQWLEYYPPFFSSELQNLIRERYMSDTVDADKRGLPKVVASVEVSAKTRHNIRLLANLIYETAVEIRASGNKERLLDQMVPATYLALEEIVTQMAWERKSAGLEPVVHSDQYRMDVVRMLKDRHNLTFRDYSELQQATRFLHENGVMLHYEDANLKDLYFLDPQWLCDILAHVVTIREINPFVKNALTWDNRTILIPSLLPTDEQLQNGHPGSDILIPLRSRLKMRSLNEPDCSMFYQFKNQLSFPELSYIIKKKQMEKEENCDERFSSICTITALARHVDSIHRLLLLSYVPCGFWSRLITRMVADESIIDIVRSFYHLPSSDGNENVISLMNNITAQWHCWQTGFALRYLDTFLLRVKEHSIGNGGLTSANSTSIIGRATQSKTGHQHYPYDYQAIKFYLGHQSENQSQSSDSPKSSWSQIYIAPQGSSMVEIYLPCQALQIDIQMEDETGSNGSSTKMKTYILEPNIEMISKLLVVLVEHIDTLLEDWYPSLDTNEPNQKMFTGNQSIQSGTDTILSPDAADIDSNLVDFYKSEVKKASTFHSSSSNKAESNDSAISTLKTTDITIESCNEQTLNPPLSLYHSVYAFMVEECILAVYEDNRLECPTHGRLRMEKIAPDVTFIDLKANFCIERNQLRFGKLLGRGSFGFVFRAMYTPKFSSSQSDSTFINRTVSNSKFYLPNQVDNESFEVALKLLQPIRIDQWSSGIRKADMEAYQAMKSKWERDPLQYACKAYCTARTELNILCSLKHGNIASILGICPKPLALVLTLAPQGSLDTHIRTYRRSGVRIESQVLQRSFLQISKALEYLHQHHIIYRDLKSENVLVWSFPSVSSLQSSISTEINLKLADYGISRSSLPTGTKGFGGTEGFMAPEIMLYNGEEEYTDKVDCFSFAMFMYELCTLRFPFEGQEFAIRESILDGIRPALSARDLQHLPESFVDLMVRCWAQEPNDRPTISQVVSIISAPEFCSLLDVAFFPENSSSLICAAAYECSTCENDSGCNIGICLSKVGKQIDMIESNNCKWNQIGHKLTSDNVSNRTITSVCIVNGRQLWLGDSQARLHVHDLWYETDAESTDLECNNGRMQLICTIQLQLATNPASLTAIKTICCLTRANLVAICSTSGHLWLLSTVILQSMFYDSSTEPISLTSNDLKMKEITNHGSMILSICHIDQNDSNNVEIWCGQQEGKISVVQIRPNDLFTTNQIVLDHYVDNCVKSTNAIYIGSNVSLDDRKDVLNLIASTVHPYVWSVLHTGFVIYQWDAHKRQILHRLDCSKLAPCSESLMSISIEDHFKPGSCQITTISCNDDNDELYVGTNSGCMIVAESGGSLKPITIFRPYNHEVKFILTIPEYLNNHTKFIDQSKTIIESEVQNTPQTGRNALRTLWPFNKSNRMIKDSRNVNEDVQLDIEDNKKSDVNHLLA</sequence>
<dbReference type="InterPro" id="IPR008271">
    <property type="entry name" value="Ser/Thr_kinase_AS"/>
</dbReference>
<keyword evidence="10" id="KW-0472">Membrane</keyword>
<feature type="region of interest" description="Disordered" evidence="12">
    <location>
        <begin position="1467"/>
        <end position="1488"/>
    </location>
</feature>
<evidence type="ECO:0000256" key="11">
    <source>
        <dbReference type="PROSITE-ProRule" id="PRU00023"/>
    </source>
</evidence>
<dbReference type="InterPro" id="IPR020859">
    <property type="entry name" value="ROC"/>
</dbReference>
<evidence type="ECO:0000259" key="13">
    <source>
        <dbReference type="PROSITE" id="PS50011"/>
    </source>
</evidence>
<feature type="domain" description="Roc" evidence="14">
    <location>
        <begin position="1440"/>
        <end position="1677"/>
    </location>
</feature>
<keyword evidence="5" id="KW-0433">Leucine-rich repeat</keyword>
<name>A0A9Q0MHE5_BLOTA</name>
<dbReference type="Gene3D" id="3.30.70.1390">
    <property type="entry name" value="ROC domain from the Parkinson's disease-associated leucine-rich repeat kinase 2"/>
    <property type="match status" value="1"/>
</dbReference>
<dbReference type="Pfam" id="PF13857">
    <property type="entry name" value="Ank_5"/>
    <property type="match status" value="1"/>
</dbReference>
<dbReference type="InterPro" id="IPR000719">
    <property type="entry name" value="Prot_kinase_dom"/>
</dbReference>
<feature type="region of interest" description="Disordered" evidence="12">
    <location>
        <begin position="483"/>
        <end position="520"/>
    </location>
</feature>
<dbReference type="GO" id="GO:0006887">
    <property type="term" value="P:exocytosis"/>
    <property type="evidence" value="ECO:0007669"/>
    <property type="project" value="UniProtKB-KW"/>
</dbReference>
<dbReference type="PANTHER" id="PTHR24198:SF169">
    <property type="entry name" value="NON-SPECIFIC SERINE_THREONINE PROTEIN KINASE"/>
    <property type="match status" value="1"/>
</dbReference>
<dbReference type="InterPro" id="IPR011009">
    <property type="entry name" value="Kinase-like_dom_sf"/>
</dbReference>
<dbReference type="InterPro" id="IPR027417">
    <property type="entry name" value="P-loop_NTPase"/>
</dbReference>
<proteinExistence type="predicted"/>
<dbReference type="PROSITE" id="PS51450">
    <property type="entry name" value="LRR"/>
    <property type="match status" value="6"/>
</dbReference>
<dbReference type="SUPFAM" id="SSF52058">
    <property type="entry name" value="L domain-like"/>
    <property type="match status" value="1"/>
</dbReference>
<dbReference type="PROSITE" id="PS51424">
    <property type="entry name" value="ROC"/>
    <property type="match status" value="1"/>
</dbReference>
<evidence type="ECO:0000259" key="14">
    <source>
        <dbReference type="PROSITE" id="PS51424"/>
    </source>
</evidence>
<feature type="repeat" description="ANK" evidence="11">
    <location>
        <begin position="58"/>
        <end position="90"/>
    </location>
</feature>
<dbReference type="Pfam" id="PF00023">
    <property type="entry name" value="Ank"/>
    <property type="match status" value="1"/>
</dbReference>
<dbReference type="EMBL" id="JAPWDV010000001">
    <property type="protein sequence ID" value="KAJ6225869.1"/>
    <property type="molecule type" value="Genomic_DNA"/>
</dbReference>
<protein>
    <recommendedName>
        <fullName evidence="17">Non-specific serine/threonine protein kinase</fullName>
    </recommendedName>
</protein>
<feature type="compositionally biased region" description="Low complexity" evidence="12">
    <location>
        <begin position="496"/>
        <end position="511"/>
    </location>
</feature>
<evidence type="ECO:0000256" key="4">
    <source>
        <dbReference type="ARBA" id="ARBA00022537"/>
    </source>
</evidence>
<dbReference type="GO" id="GO:0005737">
    <property type="term" value="C:cytoplasm"/>
    <property type="evidence" value="ECO:0007669"/>
    <property type="project" value="UniProtKB-ARBA"/>
</dbReference>
<evidence type="ECO:0000313" key="15">
    <source>
        <dbReference type="EMBL" id="KAJ6225869.1"/>
    </source>
</evidence>
<dbReference type="InterPro" id="IPR002110">
    <property type="entry name" value="Ankyrin_rpt"/>
</dbReference>
<organism evidence="15 16">
    <name type="scientific">Blomia tropicalis</name>
    <name type="common">Mite</name>
    <dbReference type="NCBI Taxonomy" id="40697"/>
    <lineage>
        <taxon>Eukaryota</taxon>
        <taxon>Metazoa</taxon>
        <taxon>Ecdysozoa</taxon>
        <taxon>Arthropoda</taxon>
        <taxon>Chelicerata</taxon>
        <taxon>Arachnida</taxon>
        <taxon>Acari</taxon>
        <taxon>Acariformes</taxon>
        <taxon>Sarcoptiformes</taxon>
        <taxon>Astigmata</taxon>
        <taxon>Glycyphagoidea</taxon>
        <taxon>Echimyopodidae</taxon>
        <taxon>Blomia</taxon>
    </lineage>
</organism>
<dbReference type="SMART" id="SM00220">
    <property type="entry name" value="S_TKc"/>
    <property type="match status" value="1"/>
</dbReference>
<dbReference type="SUPFAM" id="SSF48403">
    <property type="entry name" value="Ankyrin repeat"/>
    <property type="match status" value="2"/>
</dbReference>
<dbReference type="Pfam" id="PF13855">
    <property type="entry name" value="LRR_8"/>
    <property type="match status" value="2"/>
</dbReference>
<feature type="repeat" description="ANK" evidence="11">
    <location>
        <begin position="555"/>
        <end position="587"/>
    </location>
</feature>
<feature type="region of interest" description="Disordered" evidence="12">
    <location>
        <begin position="620"/>
        <end position="660"/>
    </location>
</feature>
<gene>
    <name evidence="15" type="ORF">RDWZM_004414</name>
</gene>
<dbReference type="Pfam" id="PF12796">
    <property type="entry name" value="Ank_2"/>
    <property type="match status" value="2"/>
</dbReference>
<dbReference type="SMART" id="SM00364">
    <property type="entry name" value="LRR_BAC"/>
    <property type="match status" value="7"/>
</dbReference>
<feature type="compositionally biased region" description="Low complexity" evidence="12">
    <location>
        <begin position="630"/>
        <end position="643"/>
    </location>
</feature>
<dbReference type="SUPFAM" id="SSF56112">
    <property type="entry name" value="Protein kinase-like (PK-like)"/>
    <property type="match status" value="1"/>
</dbReference>
<dbReference type="InterPro" id="IPR001611">
    <property type="entry name" value="Leu-rich_rpt"/>
</dbReference>
<dbReference type="GO" id="GO:0009966">
    <property type="term" value="P:regulation of signal transduction"/>
    <property type="evidence" value="ECO:0007669"/>
    <property type="project" value="UniProtKB-ARBA"/>
</dbReference>
<keyword evidence="8" id="KW-0528">Neurotoxin</keyword>
<comment type="subcellular location">
    <subcellularLocation>
        <location evidence="2">Target cell membrane</location>
    </subcellularLocation>
</comment>
<feature type="repeat" description="ANK" evidence="11">
    <location>
        <begin position="222"/>
        <end position="248"/>
    </location>
</feature>
<dbReference type="InterPro" id="IPR003591">
    <property type="entry name" value="Leu-rich_rpt_typical-subtyp"/>
</dbReference>
<keyword evidence="8" id="KW-0638">Presynaptic neurotoxin</keyword>
<feature type="repeat" description="ANK" evidence="11">
    <location>
        <begin position="100"/>
        <end position="132"/>
    </location>
</feature>
<dbReference type="SUPFAM" id="SSF50978">
    <property type="entry name" value="WD40 repeat-like"/>
    <property type="match status" value="1"/>
</dbReference>
<dbReference type="PROSITE" id="PS50011">
    <property type="entry name" value="PROTEIN_KINASE_DOM"/>
    <property type="match status" value="1"/>
</dbReference>
<evidence type="ECO:0000256" key="12">
    <source>
        <dbReference type="SAM" id="MobiDB-lite"/>
    </source>
</evidence>
<dbReference type="SMART" id="SM00369">
    <property type="entry name" value="LRR_TYP"/>
    <property type="match status" value="8"/>
</dbReference>